<feature type="transmembrane region" description="Helical" evidence="6">
    <location>
        <begin position="398"/>
        <end position="416"/>
    </location>
</feature>
<keyword evidence="9" id="KW-1185">Reference proteome</keyword>
<evidence type="ECO:0000256" key="2">
    <source>
        <dbReference type="ARBA" id="ARBA00005241"/>
    </source>
</evidence>
<dbReference type="OMA" id="QMIYTGT"/>
<dbReference type="InterPro" id="IPR024989">
    <property type="entry name" value="MFS_assoc_dom"/>
</dbReference>
<dbReference type="AlphaFoldDB" id="L2GN94"/>
<dbReference type="Proteomes" id="UP000011082">
    <property type="component" value="Unassembled WGS sequence"/>
</dbReference>
<dbReference type="InParanoid" id="L2GN94"/>
<dbReference type="Gene3D" id="1.20.1250.20">
    <property type="entry name" value="MFS general substrate transporter like domains"/>
    <property type="match status" value="2"/>
</dbReference>
<feature type="transmembrane region" description="Helical" evidence="6">
    <location>
        <begin position="102"/>
        <end position="119"/>
    </location>
</feature>
<dbReference type="SUPFAM" id="SSF103473">
    <property type="entry name" value="MFS general substrate transporter"/>
    <property type="match status" value="1"/>
</dbReference>
<gene>
    <name evidence="8" type="ORF">VICG_01134</name>
</gene>
<dbReference type="GO" id="GO:0016020">
    <property type="term" value="C:membrane"/>
    <property type="evidence" value="ECO:0007669"/>
    <property type="project" value="UniProtKB-SubCell"/>
</dbReference>
<reference evidence="9" key="1">
    <citation type="submission" date="2011-05" db="EMBL/GenBank/DDBJ databases">
        <title>The genome sequence of Vittaforma corneae strain ATCC 50505.</title>
        <authorList>
            <consortium name="The Broad Institute Genome Sequencing Platform"/>
            <person name="Cuomo C."/>
            <person name="Didier E."/>
            <person name="Bowers L."/>
            <person name="Young S.K."/>
            <person name="Zeng Q."/>
            <person name="Gargeya S."/>
            <person name="Fitzgerald M."/>
            <person name="Haas B."/>
            <person name="Abouelleil A."/>
            <person name="Alvarado L."/>
            <person name="Arachchi H.M."/>
            <person name="Berlin A."/>
            <person name="Chapman S.B."/>
            <person name="Gearin G."/>
            <person name="Goldberg J."/>
            <person name="Griggs A."/>
            <person name="Gujja S."/>
            <person name="Hansen M."/>
            <person name="Heiman D."/>
            <person name="Howarth C."/>
            <person name="Larimer J."/>
            <person name="Lui A."/>
            <person name="MacDonald P.J.P."/>
            <person name="McCowen C."/>
            <person name="Montmayeur A."/>
            <person name="Murphy C."/>
            <person name="Neiman D."/>
            <person name="Pearson M."/>
            <person name="Priest M."/>
            <person name="Roberts A."/>
            <person name="Saif S."/>
            <person name="Shea T."/>
            <person name="Sisk P."/>
            <person name="Stolte C."/>
            <person name="Sykes S."/>
            <person name="Wortman J."/>
            <person name="Nusbaum C."/>
            <person name="Birren B."/>
        </authorList>
    </citation>
    <scope>NUCLEOTIDE SEQUENCE [LARGE SCALE GENOMIC DNA]</scope>
    <source>
        <strain evidence="9">ATCC 50505</strain>
    </source>
</reference>
<dbReference type="PANTHER" id="PTHR16172">
    <property type="entry name" value="MAJOR FACILITATOR SUPERFAMILY DOMAIN-CONTAINING PROTEIN 6-LIKE"/>
    <property type="match status" value="1"/>
</dbReference>
<evidence type="ECO:0000313" key="8">
    <source>
        <dbReference type="EMBL" id="ELA41782.1"/>
    </source>
</evidence>
<feature type="domain" description="Major facilitator superfamily associated" evidence="7">
    <location>
        <begin position="42"/>
        <end position="423"/>
    </location>
</feature>
<feature type="transmembrane region" description="Helical" evidence="6">
    <location>
        <begin position="436"/>
        <end position="461"/>
    </location>
</feature>
<keyword evidence="3 6" id="KW-0812">Transmembrane</keyword>
<dbReference type="InterPro" id="IPR051717">
    <property type="entry name" value="MFS_MFSD6"/>
</dbReference>
<accession>L2GN94</accession>
<evidence type="ECO:0000256" key="1">
    <source>
        <dbReference type="ARBA" id="ARBA00004141"/>
    </source>
</evidence>
<organism evidence="8 9">
    <name type="scientific">Vittaforma corneae (strain ATCC 50505)</name>
    <name type="common">Microsporidian parasite</name>
    <name type="synonym">Nosema corneum</name>
    <dbReference type="NCBI Taxonomy" id="993615"/>
    <lineage>
        <taxon>Eukaryota</taxon>
        <taxon>Fungi</taxon>
        <taxon>Fungi incertae sedis</taxon>
        <taxon>Microsporidia</taxon>
        <taxon>Nosematidae</taxon>
        <taxon>Vittaforma</taxon>
    </lineage>
</organism>
<comment type="similarity">
    <text evidence="2">Belongs to the major facilitator superfamily. MFSD6 family.</text>
</comment>
<evidence type="ECO:0000259" key="7">
    <source>
        <dbReference type="Pfam" id="PF12832"/>
    </source>
</evidence>
<dbReference type="OrthoDB" id="515887at2759"/>
<proteinExistence type="inferred from homology"/>
<dbReference type="GeneID" id="19881845"/>
<dbReference type="PANTHER" id="PTHR16172:SF41">
    <property type="entry name" value="MAJOR FACILITATOR SUPERFAMILY DOMAIN-CONTAINING PROTEIN 6-LIKE"/>
    <property type="match status" value="1"/>
</dbReference>
<dbReference type="InterPro" id="IPR036259">
    <property type="entry name" value="MFS_trans_sf"/>
</dbReference>
<evidence type="ECO:0000313" key="9">
    <source>
        <dbReference type="Proteomes" id="UP000011082"/>
    </source>
</evidence>
<protein>
    <recommendedName>
        <fullName evidence="7">Major facilitator superfamily associated domain-containing protein</fullName>
    </recommendedName>
</protein>
<feature type="transmembrane region" description="Helical" evidence="6">
    <location>
        <begin position="328"/>
        <end position="351"/>
    </location>
</feature>
<dbReference type="RefSeq" id="XP_007604580.1">
    <property type="nucleotide sequence ID" value="XM_007604518.1"/>
</dbReference>
<comment type="subcellular location">
    <subcellularLocation>
        <location evidence="1">Membrane</location>
        <topology evidence="1">Multi-pass membrane protein</topology>
    </subcellularLocation>
</comment>
<feature type="transmembrane region" description="Helical" evidence="6">
    <location>
        <begin position="179"/>
        <end position="197"/>
    </location>
</feature>
<feature type="transmembrane region" description="Helical" evidence="6">
    <location>
        <begin position="48"/>
        <end position="66"/>
    </location>
</feature>
<dbReference type="VEuPathDB" id="MicrosporidiaDB:VICG_01134"/>
<keyword evidence="4 6" id="KW-1133">Transmembrane helix</keyword>
<evidence type="ECO:0000256" key="6">
    <source>
        <dbReference type="SAM" id="Phobius"/>
    </source>
</evidence>
<dbReference type="HOGENOM" id="CLU_584071_0_0_1"/>
<feature type="transmembrane region" description="Helical" evidence="6">
    <location>
        <begin position="247"/>
        <end position="270"/>
    </location>
</feature>
<keyword evidence="5 6" id="KW-0472">Membrane</keyword>
<feature type="transmembrane region" description="Helical" evidence="6">
    <location>
        <begin position="12"/>
        <end position="28"/>
    </location>
</feature>
<evidence type="ECO:0000256" key="5">
    <source>
        <dbReference type="ARBA" id="ARBA00023136"/>
    </source>
</evidence>
<name>L2GN94_VITCO</name>
<evidence type="ECO:0000256" key="3">
    <source>
        <dbReference type="ARBA" id="ARBA00022692"/>
    </source>
</evidence>
<evidence type="ECO:0000256" key="4">
    <source>
        <dbReference type="ARBA" id="ARBA00022989"/>
    </source>
</evidence>
<dbReference type="EMBL" id="JH370138">
    <property type="protein sequence ID" value="ELA41782.1"/>
    <property type="molecule type" value="Genomic_DNA"/>
</dbReference>
<feature type="transmembrane region" description="Helical" evidence="6">
    <location>
        <begin position="303"/>
        <end position="321"/>
    </location>
</feature>
<sequence length="490" mass="56362">MKFLKKLESRFLLAPKLIYLVVNLQFYGFHQLRFAFAKDKFGVSEENYGKFTGYTQFLTFFSNILIGNFSDRTKKYKPILISLIIISTVVFLHFYINALMSLHSLVFWVFILLYLMFNNPKAPLLDKIMIEYLECFSEVGSKIYGKQRLWGTIALSLATYLCEWCTADGDGAFDFDYLIHYNVIITILAALCVTLFVRTGTNSVQANGNDNKNVVLEQENTHNKHKETQNSFSKYAAFMELFRNKEFMFFILIIFSNAVTRSALTIYLSMFHKDILKIKPYDLPEHWPAGIKSLVNVFNSKPIGTLTTFGIVFEMAVMFVADKILDRLGYFWPLILAQVVSMVRFLAYYLISSSNEHVYGLSCLFELLRGVYFGMIHISSVHIAPKLAPPHLKATSQMMYQGTFAAMGSLVSGYLFGDMFKSRLTKDSAPEERENVYKLIFLINFGISLATVAICFIKYGLIDRVLFSRERENRKLNSYELQQAVENEAQ</sequence>
<dbReference type="Pfam" id="PF12832">
    <property type="entry name" value="MFS_1_like"/>
    <property type="match status" value="1"/>
</dbReference>